<name>A0AB35UPI3_9GAMM</name>
<protein>
    <submittedName>
        <fullName evidence="1">Uncharacterized protein</fullName>
    </submittedName>
</protein>
<organism evidence="1 2">
    <name type="scientific">Acinetobacter faecalis</name>
    <dbReference type="NCBI Taxonomy" id="2665161"/>
    <lineage>
        <taxon>Bacteria</taxon>
        <taxon>Pseudomonadati</taxon>
        <taxon>Pseudomonadota</taxon>
        <taxon>Gammaproteobacteria</taxon>
        <taxon>Moraxellales</taxon>
        <taxon>Moraxellaceae</taxon>
        <taxon>Acinetobacter</taxon>
    </lineage>
</organism>
<evidence type="ECO:0000313" key="2">
    <source>
        <dbReference type="Proteomes" id="UP001278995"/>
    </source>
</evidence>
<proteinExistence type="predicted"/>
<dbReference type="AlphaFoldDB" id="A0AB35UPI3"/>
<dbReference type="RefSeq" id="WP_321097954.1">
    <property type="nucleotide sequence ID" value="NZ_JAXHPK010000004.1"/>
</dbReference>
<dbReference type="Proteomes" id="UP001278995">
    <property type="component" value="Unassembled WGS sequence"/>
</dbReference>
<dbReference type="EMBL" id="JAXHPL010000002">
    <property type="protein sequence ID" value="MDY6485711.1"/>
    <property type="molecule type" value="Genomic_DNA"/>
</dbReference>
<comment type="caution">
    <text evidence="1">The sequence shown here is derived from an EMBL/GenBank/DDBJ whole genome shotgun (WGS) entry which is preliminary data.</text>
</comment>
<sequence length="45" mass="5354">MLKFDTIRCPLIYTVIYPVEEEYAPTHKVTQIAESLPHRWKPKPN</sequence>
<reference evidence="1 2" key="1">
    <citation type="submission" date="2023-11" db="EMBL/GenBank/DDBJ databases">
        <title>The common occurrence of Acinetobacte faecalis in cattle feces and its emended description.</title>
        <authorList>
            <person name="Kyselkova M."/>
            <person name="Xanthopoulou K."/>
            <person name="Shestivska V."/>
            <person name="Spanelova P."/>
            <person name="Maixnerova M."/>
            <person name="Higgins P.G."/>
            <person name="Nemec A."/>
        </authorList>
    </citation>
    <scope>NUCLEOTIDE SEQUENCE [LARGE SCALE GENOMIC DNA]</scope>
    <source>
        <strain evidence="1 2">ANC 7483</strain>
    </source>
</reference>
<evidence type="ECO:0000313" key="1">
    <source>
        <dbReference type="EMBL" id="MDY6485711.1"/>
    </source>
</evidence>
<accession>A0AB35UPI3</accession>
<gene>
    <name evidence="1" type="ORF">SKM51_00505</name>
</gene>